<dbReference type="EMBL" id="CP081295">
    <property type="protein sequence ID" value="QZD90142.1"/>
    <property type="molecule type" value="Genomic_DNA"/>
</dbReference>
<name>A0ABX8ZRD3_9SPHN</name>
<keyword evidence="1" id="KW-0732">Signal</keyword>
<accession>A0ABX8ZRD3</accession>
<evidence type="ECO:0000256" key="1">
    <source>
        <dbReference type="SAM" id="SignalP"/>
    </source>
</evidence>
<proteinExistence type="predicted"/>
<feature type="chain" id="PRO_5045659678" evidence="1">
    <location>
        <begin position="23"/>
        <end position="256"/>
    </location>
</feature>
<sequence length="256" mass="27552">MIRNSLSLLATGALALLTACNANTPQDEAAAAPAEMEAAQAGKPKLGLFTTLPIYWGEAGDITAMIDGGGEPDWVRTELETRYELVPLDTLEAEALDGLDQVLLAQPRALAPSENVAFDAYLAQGGKAVILADPMLTRHSEYGIGDRRRPQDVVLLSPIFSRMGLELLFDEEQGEGERLVDGRLPVNLAGRFEARDSGSAERVCTVASEGLQANCRYSRGEVYLLADAAVLDWEGEEPVPEARKAALWSLLDPLSD</sequence>
<protein>
    <submittedName>
        <fullName evidence="2">GldG family protein</fullName>
    </submittedName>
</protein>
<keyword evidence="3" id="KW-1185">Reference proteome</keyword>
<feature type="signal peptide" evidence="1">
    <location>
        <begin position="1"/>
        <end position="22"/>
    </location>
</feature>
<gene>
    <name evidence="2" type="ORF">K3148_01675</name>
</gene>
<dbReference type="PROSITE" id="PS51257">
    <property type="entry name" value="PROKAR_LIPOPROTEIN"/>
    <property type="match status" value="1"/>
</dbReference>
<dbReference type="Proteomes" id="UP000824281">
    <property type="component" value="Chromosome"/>
</dbReference>
<reference evidence="2 3" key="1">
    <citation type="submission" date="2021-08" db="EMBL/GenBank/DDBJ databases">
        <title>Comparative Genomics Analysis of the Genus Qipengyuania Reveals Extensive Genetic Diversity and Metabolic Versatility, Including the Description of Fifteen Novel Species.</title>
        <authorList>
            <person name="Liu Y."/>
        </authorList>
    </citation>
    <scope>NUCLEOTIDE SEQUENCE [LARGE SCALE GENOMIC DNA]</scope>
    <source>
        <strain evidence="2 3">1NDH13</strain>
    </source>
</reference>
<dbReference type="RefSeq" id="WP_221425616.1">
    <property type="nucleotide sequence ID" value="NZ_CP081295.1"/>
</dbReference>
<evidence type="ECO:0000313" key="2">
    <source>
        <dbReference type="EMBL" id="QZD90142.1"/>
    </source>
</evidence>
<organism evidence="2 3">
    <name type="scientific">Qipengyuania aurantiaca</name>
    <dbReference type="NCBI Taxonomy" id="2867233"/>
    <lineage>
        <taxon>Bacteria</taxon>
        <taxon>Pseudomonadati</taxon>
        <taxon>Pseudomonadota</taxon>
        <taxon>Alphaproteobacteria</taxon>
        <taxon>Sphingomonadales</taxon>
        <taxon>Erythrobacteraceae</taxon>
        <taxon>Qipengyuania</taxon>
    </lineage>
</organism>
<evidence type="ECO:0000313" key="3">
    <source>
        <dbReference type="Proteomes" id="UP000824281"/>
    </source>
</evidence>